<gene>
    <name evidence="1" type="ORF">TSAR_015611</name>
</gene>
<reference evidence="1 2" key="1">
    <citation type="journal article" date="2017" name="Curr. Biol.">
        <title>The Evolution of Venom by Co-option of Single-Copy Genes.</title>
        <authorList>
            <person name="Martinson E.O."/>
            <person name="Mrinalini"/>
            <person name="Kelkar Y.D."/>
            <person name="Chang C.H."/>
            <person name="Werren J.H."/>
        </authorList>
    </citation>
    <scope>NUCLEOTIDE SEQUENCE [LARGE SCALE GENOMIC DNA]</scope>
    <source>
        <strain evidence="1 2">Alberta</strain>
        <tissue evidence="1">Whole body</tissue>
    </source>
</reference>
<organism evidence="1 2">
    <name type="scientific">Trichomalopsis sarcophagae</name>
    <dbReference type="NCBI Taxonomy" id="543379"/>
    <lineage>
        <taxon>Eukaryota</taxon>
        <taxon>Metazoa</taxon>
        <taxon>Ecdysozoa</taxon>
        <taxon>Arthropoda</taxon>
        <taxon>Hexapoda</taxon>
        <taxon>Insecta</taxon>
        <taxon>Pterygota</taxon>
        <taxon>Neoptera</taxon>
        <taxon>Endopterygota</taxon>
        <taxon>Hymenoptera</taxon>
        <taxon>Apocrita</taxon>
        <taxon>Proctotrupomorpha</taxon>
        <taxon>Chalcidoidea</taxon>
        <taxon>Pteromalidae</taxon>
        <taxon>Pteromalinae</taxon>
        <taxon>Trichomalopsis</taxon>
    </lineage>
</organism>
<evidence type="ECO:0000313" key="2">
    <source>
        <dbReference type="Proteomes" id="UP000215335"/>
    </source>
</evidence>
<comment type="caution">
    <text evidence="1">The sequence shown here is derived from an EMBL/GenBank/DDBJ whole genome shotgun (WGS) entry which is preliminary data.</text>
</comment>
<dbReference type="Proteomes" id="UP000215335">
    <property type="component" value="Unassembled WGS sequence"/>
</dbReference>
<dbReference type="AlphaFoldDB" id="A0A232F1Z2"/>
<protein>
    <submittedName>
        <fullName evidence="1">Uncharacterized protein</fullName>
    </submittedName>
</protein>
<dbReference type="OrthoDB" id="2386367at2759"/>
<keyword evidence="2" id="KW-1185">Reference proteome</keyword>
<feature type="non-terminal residue" evidence="1">
    <location>
        <position position="118"/>
    </location>
</feature>
<accession>A0A232F1Z2</accession>
<sequence>MESNLQGKSHAALDVSKWKILSTLRDVKLEMQKLTKGFKVQEDLSRCTEKLEEGMSIMINMYDRIEYYHDRAELANYIANINSNRANGIRMSNEVLRRDVDDLKWIIQSNLVLEKYET</sequence>
<evidence type="ECO:0000313" key="1">
    <source>
        <dbReference type="EMBL" id="OXU24543.1"/>
    </source>
</evidence>
<dbReference type="EMBL" id="NNAY01001273">
    <property type="protein sequence ID" value="OXU24543.1"/>
    <property type="molecule type" value="Genomic_DNA"/>
</dbReference>
<name>A0A232F1Z2_9HYME</name>
<proteinExistence type="predicted"/>